<evidence type="ECO:0000313" key="2">
    <source>
        <dbReference type="EMBL" id="KTD04450.1"/>
    </source>
</evidence>
<comment type="caution">
    <text evidence="2">The sequence shown here is derived from an EMBL/GenBank/DDBJ whole genome shotgun (WGS) entry which is preliminary data.</text>
</comment>
<accession>A0A0W0U8Y4</accession>
<organism evidence="2 3">
    <name type="scientific">Legionella geestiana</name>
    <dbReference type="NCBI Taxonomy" id="45065"/>
    <lineage>
        <taxon>Bacteria</taxon>
        <taxon>Pseudomonadati</taxon>
        <taxon>Pseudomonadota</taxon>
        <taxon>Gammaproteobacteria</taxon>
        <taxon>Legionellales</taxon>
        <taxon>Legionellaceae</taxon>
        <taxon>Legionella</taxon>
    </lineage>
</organism>
<feature type="compositionally biased region" description="Polar residues" evidence="1">
    <location>
        <begin position="114"/>
        <end position="140"/>
    </location>
</feature>
<keyword evidence="3" id="KW-1185">Reference proteome</keyword>
<dbReference type="STRING" id="45065.Lgee_0203"/>
<dbReference type="OrthoDB" id="6174582at2"/>
<dbReference type="RefSeq" id="WP_058387050.1">
    <property type="nucleotide sequence ID" value="NZ_CAAAHN010000015.1"/>
</dbReference>
<dbReference type="AlphaFoldDB" id="A0A0W0U8Y4"/>
<proteinExistence type="predicted"/>
<name>A0A0W0U8Y4_9GAMM</name>
<feature type="compositionally biased region" description="Basic and acidic residues" evidence="1">
    <location>
        <begin position="142"/>
        <end position="151"/>
    </location>
</feature>
<evidence type="ECO:0000313" key="3">
    <source>
        <dbReference type="Proteomes" id="UP000054785"/>
    </source>
</evidence>
<gene>
    <name evidence="2" type="ORF">Lgee_0203</name>
</gene>
<dbReference type="Proteomes" id="UP000054785">
    <property type="component" value="Unassembled WGS sequence"/>
</dbReference>
<sequence>MDFIISDDELAVMYGLPHIQQLAYLRGIRPYLNVKTGLVGVERGISYQSIAEQLYVEPHQGIKSVSYSRAQIRRAIAGLERAGLVESQSDDHKLILKCLLANQSYSVQKKAVTKPSQQSGRLSNATSLDSQSVSQANPSKPDTVKTEKAGTPHKDPVFLYLFKQFETFWSRYPSKKSKQKARDAFQQINPDDALFNQMLAALDAQIKNRDALEMAGNWVPPWKYPANWLAQHCWNDELNPVVTTERSHAKSPSVSAKKSAIDIVWNGCSDASFEFEDDKPGVPNAGNVVNLRQTRVD</sequence>
<protein>
    <submittedName>
        <fullName evidence="2">Uncharacterized protein</fullName>
    </submittedName>
</protein>
<dbReference type="EMBL" id="LNYC01000004">
    <property type="protein sequence ID" value="KTD04450.1"/>
    <property type="molecule type" value="Genomic_DNA"/>
</dbReference>
<dbReference type="PATRIC" id="fig|45065.4.peg.219"/>
<evidence type="ECO:0000256" key="1">
    <source>
        <dbReference type="SAM" id="MobiDB-lite"/>
    </source>
</evidence>
<feature type="region of interest" description="Disordered" evidence="1">
    <location>
        <begin position="112"/>
        <end position="151"/>
    </location>
</feature>
<reference evidence="2 3" key="1">
    <citation type="submission" date="2015-11" db="EMBL/GenBank/DDBJ databases">
        <title>Genomic analysis of 38 Legionella species identifies large and diverse effector repertoires.</title>
        <authorList>
            <person name="Burstein D."/>
            <person name="Amaro F."/>
            <person name="Zusman T."/>
            <person name="Lifshitz Z."/>
            <person name="Cohen O."/>
            <person name="Gilbert J.A."/>
            <person name="Pupko T."/>
            <person name="Shuman H.A."/>
            <person name="Segal G."/>
        </authorList>
    </citation>
    <scope>NUCLEOTIDE SEQUENCE [LARGE SCALE GENOMIC DNA]</scope>
    <source>
        <strain evidence="2 3">ATCC 49504</strain>
    </source>
</reference>